<evidence type="ECO:0000256" key="2">
    <source>
        <dbReference type="ARBA" id="ARBA00022598"/>
    </source>
</evidence>
<name>A0AA40DTG6_9PEZI</name>
<keyword evidence="12" id="KW-1185">Reference proteome</keyword>
<dbReference type="Gene3D" id="1.10.240.10">
    <property type="entry name" value="Tyrosyl-Transfer RNA Synthetase"/>
    <property type="match status" value="1"/>
</dbReference>
<evidence type="ECO:0000313" key="12">
    <source>
        <dbReference type="Proteomes" id="UP001172102"/>
    </source>
</evidence>
<dbReference type="InterPro" id="IPR002305">
    <property type="entry name" value="aa-tRNA-synth_Ic"/>
</dbReference>
<evidence type="ECO:0000256" key="6">
    <source>
        <dbReference type="ARBA" id="ARBA00023146"/>
    </source>
</evidence>
<dbReference type="PANTHER" id="PTHR46264:SF4">
    <property type="entry name" value="TYROSINE--TRNA LIGASE, CYTOPLASMIC"/>
    <property type="match status" value="1"/>
</dbReference>
<keyword evidence="3 9" id="KW-0547">Nucleotide-binding</keyword>
<dbReference type="AlphaFoldDB" id="A0AA40DTG6"/>
<dbReference type="GO" id="GO:0006437">
    <property type="term" value="P:tyrosyl-tRNA aminoacylation"/>
    <property type="evidence" value="ECO:0007669"/>
    <property type="project" value="TreeGrafter"/>
</dbReference>
<comment type="caution">
    <text evidence="11">The sequence shown here is derived from an EMBL/GenBank/DDBJ whole genome shotgun (WGS) entry which is preliminary data.</text>
</comment>
<evidence type="ECO:0000313" key="11">
    <source>
        <dbReference type="EMBL" id="KAK0711303.1"/>
    </source>
</evidence>
<evidence type="ECO:0000256" key="3">
    <source>
        <dbReference type="ARBA" id="ARBA00022741"/>
    </source>
</evidence>
<dbReference type="Pfam" id="PF00579">
    <property type="entry name" value="tRNA-synt_1b"/>
    <property type="match status" value="1"/>
</dbReference>
<accession>A0AA40DTG6</accession>
<dbReference type="SUPFAM" id="SSF52374">
    <property type="entry name" value="Nucleotidylyl transferase"/>
    <property type="match status" value="1"/>
</dbReference>
<keyword evidence="6 9" id="KW-0030">Aminoacyl-tRNA synthetase</keyword>
<sequence>MAVDTARGTFQYFPPCKPTPAYIPPKRSTVTKAACVSGEDSDLMNPMVSGLSGGKGGSSDPRPKIDLVNDEATIRKKIAKAVCAPRVTEGNGILAFIQQVLLPVSGLRSADGVPSARAVLKDQKEPTTFTDFEQVTAAYQADLLTPQIAKAIVQNGLVALIEPIRVEFAADGAWQDVAREASPDQIGGAGPRGGPGKEKSQGSLPVIARTPDRPVLRTAVPTRANTANRTGSDESKDGDGRTSQ</sequence>
<dbReference type="GO" id="GO:0004831">
    <property type="term" value="F:tyrosine-tRNA ligase activity"/>
    <property type="evidence" value="ECO:0007669"/>
    <property type="project" value="UniProtKB-EC"/>
</dbReference>
<keyword evidence="5 9" id="KW-0648">Protein biosynthesis</keyword>
<dbReference type="GO" id="GO:0005737">
    <property type="term" value="C:cytoplasm"/>
    <property type="evidence" value="ECO:0007669"/>
    <property type="project" value="TreeGrafter"/>
</dbReference>
<dbReference type="PANTHER" id="PTHR46264">
    <property type="entry name" value="TYROSINE-TRNA LIGASE"/>
    <property type="match status" value="1"/>
</dbReference>
<keyword evidence="4 9" id="KW-0067">ATP-binding</keyword>
<comment type="similarity">
    <text evidence="9">Belongs to the class-I aminoacyl-tRNA synthetase family.</text>
</comment>
<reference evidence="11" key="1">
    <citation type="submission" date="2023-06" db="EMBL/GenBank/DDBJ databases">
        <title>Genome-scale phylogeny and comparative genomics of the fungal order Sordariales.</title>
        <authorList>
            <consortium name="Lawrence Berkeley National Laboratory"/>
            <person name="Hensen N."/>
            <person name="Bonometti L."/>
            <person name="Westerberg I."/>
            <person name="Brannstrom I.O."/>
            <person name="Guillou S."/>
            <person name="Cros-Aarteil S."/>
            <person name="Calhoun S."/>
            <person name="Haridas S."/>
            <person name="Kuo A."/>
            <person name="Mondo S."/>
            <person name="Pangilinan J."/>
            <person name="Riley R."/>
            <person name="Labutti K."/>
            <person name="Andreopoulos B."/>
            <person name="Lipzen A."/>
            <person name="Chen C."/>
            <person name="Yanf M."/>
            <person name="Daum C."/>
            <person name="Ng V."/>
            <person name="Clum A."/>
            <person name="Steindorff A."/>
            <person name="Ohm R."/>
            <person name="Martin F."/>
            <person name="Silar P."/>
            <person name="Natvig D."/>
            <person name="Lalanne C."/>
            <person name="Gautier V."/>
            <person name="Ament-Velasquez S.L."/>
            <person name="Kruys A."/>
            <person name="Hutchinson M.I."/>
            <person name="Powell A.J."/>
            <person name="Barry K."/>
            <person name="Miller A.N."/>
            <person name="Grigoriev I.V."/>
            <person name="Debuchy R."/>
            <person name="Gladieux P."/>
            <person name="Thoren M.H."/>
            <person name="Johannesson H."/>
        </authorList>
    </citation>
    <scope>NUCLEOTIDE SEQUENCE</scope>
    <source>
        <strain evidence="11">SMH4607-1</strain>
    </source>
</reference>
<dbReference type="GO" id="GO:0005524">
    <property type="term" value="F:ATP binding"/>
    <property type="evidence" value="ECO:0007669"/>
    <property type="project" value="UniProtKB-KW"/>
</dbReference>
<evidence type="ECO:0000256" key="4">
    <source>
        <dbReference type="ARBA" id="ARBA00022840"/>
    </source>
</evidence>
<dbReference type="InterPro" id="IPR050489">
    <property type="entry name" value="Tyr-tRNA_synthase"/>
</dbReference>
<evidence type="ECO:0000256" key="9">
    <source>
        <dbReference type="RuleBase" id="RU363036"/>
    </source>
</evidence>
<dbReference type="Proteomes" id="UP001172102">
    <property type="component" value="Unassembled WGS sequence"/>
</dbReference>
<organism evidence="11 12">
    <name type="scientific">Lasiosphaeris hirsuta</name>
    <dbReference type="NCBI Taxonomy" id="260670"/>
    <lineage>
        <taxon>Eukaryota</taxon>
        <taxon>Fungi</taxon>
        <taxon>Dikarya</taxon>
        <taxon>Ascomycota</taxon>
        <taxon>Pezizomycotina</taxon>
        <taxon>Sordariomycetes</taxon>
        <taxon>Sordariomycetidae</taxon>
        <taxon>Sordariales</taxon>
        <taxon>Lasiosphaeriaceae</taxon>
        <taxon>Lasiosphaeris</taxon>
    </lineage>
</organism>
<keyword evidence="2 9" id="KW-0436">Ligase</keyword>
<proteinExistence type="inferred from homology"/>
<evidence type="ECO:0000256" key="10">
    <source>
        <dbReference type="SAM" id="MobiDB-lite"/>
    </source>
</evidence>
<comment type="catalytic activity">
    <reaction evidence="8">
        <text>tRNA(Tyr) + L-tyrosine + ATP = L-tyrosyl-tRNA(Tyr) + AMP + diphosphate + H(+)</text>
        <dbReference type="Rhea" id="RHEA:10220"/>
        <dbReference type="Rhea" id="RHEA-COMP:9706"/>
        <dbReference type="Rhea" id="RHEA-COMP:9707"/>
        <dbReference type="ChEBI" id="CHEBI:15378"/>
        <dbReference type="ChEBI" id="CHEBI:30616"/>
        <dbReference type="ChEBI" id="CHEBI:33019"/>
        <dbReference type="ChEBI" id="CHEBI:58315"/>
        <dbReference type="ChEBI" id="CHEBI:78442"/>
        <dbReference type="ChEBI" id="CHEBI:78536"/>
        <dbReference type="ChEBI" id="CHEBI:456215"/>
        <dbReference type="EC" id="6.1.1.1"/>
    </reaction>
</comment>
<feature type="compositionally biased region" description="Basic and acidic residues" evidence="10">
    <location>
        <begin position="231"/>
        <end position="244"/>
    </location>
</feature>
<evidence type="ECO:0000256" key="1">
    <source>
        <dbReference type="ARBA" id="ARBA00013160"/>
    </source>
</evidence>
<dbReference type="EC" id="6.1.1.1" evidence="1"/>
<evidence type="ECO:0000256" key="7">
    <source>
        <dbReference type="ARBA" id="ARBA00033323"/>
    </source>
</evidence>
<evidence type="ECO:0000256" key="5">
    <source>
        <dbReference type="ARBA" id="ARBA00022917"/>
    </source>
</evidence>
<protein>
    <recommendedName>
        <fullName evidence="1">tyrosine--tRNA ligase</fullName>
        <ecNumber evidence="1">6.1.1.1</ecNumber>
    </recommendedName>
    <alternativeName>
        <fullName evidence="7">Tyrosyl-tRNA synthetase</fullName>
    </alternativeName>
</protein>
<gene>
    <name evidence="11" type="ORF">B0H67DRAFT_284376</name>
</gene>
<feature type="region of interest" description="Disordered" evidence="10">
    <location>
        <begin position="182"/>
        <end position="244"/>
    </location>
</feature>
<evidence type="ECO:0000256" key="8">
    <source>
        <dbReference type="ARBA" id="ARBA00048248"/>
    </source>
</evidence>
<dbReference type="EMBL" id="JAUKUA010000005">
    <property type="protein sequence ID" value="KAK0711303.1"/>
    <property type="molecule type" value="Genomic_DNA"/>
</dbReference>